<feature type="region of interest" description="Disordered" evidence="20">
    <location>
        <begin position="264"/>
        <end position="312"/>
    </location>
</feature>
<dbReference type="PANTHER" id="PTHR23193:SF23">
    <property type="entry name" value="NUCLEAR PORE COMPLEX PROTEIN NUP153"/>
    <property type="match status" value="1"/>
</dbReference>
<dbReference type="EMBL" id="CAJOBZ010000001">
    <property type="protein sequence ID" value="CAF4749397.1"/>
    <property type="molecule type" value="Genomic_DNA"/>
</dbReference>
<dbReference type="GO" id="GO:0006405">
    <property type="term" value="P:RNA export from nucleus"/>
    <property type="evidence" value="ECO:0007669"/>
    <property type="project" value="TreeGrafter"/>
</dbReference>
<dbReference type="InterPro" id="IPR001876">
    <property type="entry name" value="Znf_RanBP2"/>
</dbReference>
<evidence type="ECO:0000256" key="6">
    <source>
        <dbReference type="ARBA" id="ARBA00022771"/>
    </source>
</evidence>
<keyword evidence="11" id="KW-0238">DNA-binding</keyword>
<dbReference type="GO" id="GO:0008270">
    <property type="term" value="F:zinc ion binding"/>
    <property type="evidence" value="ECO:0007669"/>
    <property type="project" value="UniProtKB-KW"/>
</dbReference>
<evidence type="ECO:0000256" key="20">
    <source>
        <dbReference type="SAM" id="MobiDB-lite"/>
    </source>
</evidence>
<dbReference type="InterPro" id="IPR026054">
    <property type="entry name" value="Nucleoporin"/>
</dbReference>
<evidence type="ECO:0000256" key="3">
    <source>
        <dbReference type="ARBA" id="ARBA00004567"/>
    </source>
</evidence>
<dbReference type="SUPFAM" id="SSF90209">
    <property type="entry name" value="Ran binding protein zinc finger-like"/>
    <property type="match status" value="1"/>
</dbReference>
<dbReference type="SMART" id="SM00547">
    <property type="entry name" value="ZnF_RBZ"/>
    <property type="match status" value="2"/>
</dbReference>
<dbReference type="Gene3D" id="4.10.1060.10">
    <property type="entry name" value="Zinc finger, RanBP2-type"/>
    <property type="match status" value="1"/>
</dbReference>
<feature type="compositionally biased region" description="Low complexity" evidence="20">
    <location>
        <begin position="40"/>
        <end position="57"/>
    </location>
</feature>
<evidence type="ECO:0000256" key="4">
    <source>
        <dbReference type="ARBA" id="ARBA00022448"/>
    </source>
</evidence>
<feature type="compositionally biased region" description="Basic residues" evidence="20">
    <location>
        <begin position="1030"/>
        <end position="1042"/>
    </location>
</feature>
<dbReference type="GO" id="GO:0031965">
    <property type="term" value="C:nuclear membrane"/>
    <property type="evidence" value="ECO:0007669"/>
    <property type="project" value="UniProtKB-SubCell"/>
</dbReference>
<feature type="region of interest" description="Disordered" evidence="20">
    <location>
        <begin position="137"/>
        <end position="158"/>
    </location>
</feature>
<evidence type="ECO:0000256" key="18">
    <source>
        <dbReference type="ARBA" id="ARBA00079437"/>
    </source>
</evidence>
<dbReference type="GO" id="GO:0008139">
    <property type="term" value="F:nuclear localization sequence binding"/>
    <property type="evidence" value="ECO:0007669"/>
    <property type="project" value="TreeGrafter"/>
</dbReference>
<comment type="similarity">
    <text evidence="15">Belongs to the NUP153 family.</text>
</comment>
<proteinExistence type="inferred from homology"/>
<accession>A0A821LCS4</accession>
<evidence type="ECO:0000313" key="22">
    <source>
        <dbReference type="EMBL" id="CAF4749397.1"/>
    </source>
</evidence>
<evidence type="ECO:0000256" key="2">
    <source>
        <dbReference type="ARBA" id="ARBA00004126"/>
    </source>
</evidence>
<evidence type="ECO:0000256" key="19">
    <source>
        <dbReference type="PROSITE-ProRule" id="PRU00322"/>
    </source>
</evidence>
<dbReference type="OrthoDB" id="79830at2759"/>
<keyword evidence="8" id="KW-0862">Zinc</keyword>
<keyword evidence="12" id="KW-0906">Nuclear pore complex</keyword>
<evidence type="ECO:0000256" key="17">
    <source>
        <dbReference type="ARBA" id="ARBA00078197"/>
    </source>
</evidence>
<dbReference type="PROSITE" id="PS50199">
    <property type="entry name" value="ZF_RANBP2_2"/>
    <property type="match status" value="2"/>
</dbReference>
<dbReference type="GO" id="GO:0017056">
    <property type="term" value="F:structural constituent of nuclear pore"/>
    <property type="evidence" value="ECO:0007669"/>
    <property type="project" value="TreeGrafter"/>
</dbReference>
<keyword evidence="6 19" id="KW-0863">Zinc-finger</keyword>
<dbReference type="AlphaFoldDB" id="A0A821LCS4"/>
<keyword evidence="13" id="KW-0472">Membrane</keyword>
<feature type="compositionally biased region" description="Pro residues" evidence="20">
    <location>
        <begin position="693"/>
        <end position="716"/>
    </location>
</feature>
<evidence type="ECO:0000256" key="16">
    <source>
        <dbReference type="ARBA" id="ARBA00068609"/>
    </source>
</evidence>
<dbReference type="GO" id="GO:0003677">
    <property type="term" value="F:DNA binding"/>
    <property type="evidence" value="ECO:0007669"/>
    <property type="project" value="UniProtKB-KW"/>
</dbReference>
<comment type="caution">
    <text evidence="22">The sequence shown here is derived from an EMBL/GenBank/DDBJ whole genome shotgun (WGS) entry which is preliminary data.</text>
</comment>
<dbReference type="GO" id="GO:0051028">
    <property type="term" value="P:mRNA transport"/>
    <property type="evidence" value="ECO:0007669"/>
    <property type="project" value="UniProtKB-KW"/>
</dbReference>
<feature type="region of interest" description="Disordered" evidence="20">
    <location>
        <begin position="1013"/>
        <end position="1042"/>
    </location>
</feature>
<feature type="domain" description="RanBP2-type" evidence="21">
    <location>
        <begin position="420"/>
        <end position="451"/>
    </location>
</feature>
<evidence type="ECO:0000256" key="5">
    <source>
        <dbReference type="ARBA" id="ARBA00022723"/>
    </source>
</evidence>
<keyword evidence="23" id="KW-1185">Reference proteome</keyword>
<evidence type="ECO:0000259" key="21">
    <source>
        <dbReference type="PROSITE" id="PS50199"/>
    </source>
</evidence>
<evidence type="ECO:0000256" key="13">
    <source>
        <dbReference type="ARBA" id="ARBA00023136"/>
    </source>
</evidence>
<feature type="region of interest" description="Disordered" evidence="20">
    <location>
        <begin position="36"/>
        <end position="85"/>
    </location>
</feature>
<evidence type="ECO:0000313" key="23">
    <source>
        <dbReference type="Proteomes" id="UP000663880"/>
    </source>
</evidence>
<evidence type="ECO:0000256" key="7">
    <source>
        <dbReference type="ARBA" id="ARBA00022816"/>
    </source>
</evidence>
<feature type="compositionally biased region" description="Polar residues" evidence="20">
    <location>
        <begin position="607"/>
        <end position="641"/>
    </location>
</feature>
<feature type="region of interest" description="Disordered" evidence="20">
    <location>
        <begin position="380"/>
        <end position="415"/>
    </location>
</feature>
<reference evidence="22" key="1">
    <citation type="submission" date="2021-02" db="EMBL/GenBank/DDBJ databases">
        <authorList>
            <person name="Steward A R."/>
        </authorList>
    </citation>
    <scope>NUCLEOTIDE SEQUENCE</scope>
</reference>
<feature type="compositionally biased region" description="Polar residues" evidence="20">
    <location>
        <begin position="300"/>
        <end position="312"/>
    </location>
</feature>
<organism evidence="22 23">
    <name type="scientific">Pieris macdunnoughi</name>
    <dbReference type="NCBI Taxonomy" id="345717"/>
    <lineage>
        <taxon>Eukaryota</taxon>
        <taxon>Metazoa</taxon>
        <taxon>Ecdysozoa</taxon>
        <taxon>Arthropoda</taxon>
        <taxon>Hexapoda</taxon>
        <taxon>Insecta</taxon>
        <taxon>Pterygota</taxon>
        <taxon>Neoptera</taxon>
        <taxon>Endopterygota</taxon>
        <taxon>Lepidoptera</taxon>
        <taxon>Glossata</taxon>
        <taxon>Ditrysia</taxon>
        <taxon>Papilionoidea</taxon>
        <taxon>Pieridae</taxon>
        <taxon>Pierinae</taxon>
        <taxon>Pieris</taxon>
    </lineage>
</organism>
<evidence type="ECO:0000256" key="14">
    <source>
        <dbReference type="ARBA" id="ARBA00023242"/>
    </source>
</evidence>
<evidence type="ECO:0000256" key="15">
    <source>
        <dbReference type="ARBA" id="ARBA00060842"/>
    </source>
</evidence>
<feature type="region of interest" description="Disordered" evidence="20">
    <location>
        <begin position="607"/>
        <end position="720"/>
    </location>
</feature>
<dbReference type="PROSITE" id="PS01358">
    <property type="entry name" value="ZF_RANBP2_1"/>
    <property type="match status" value="2"/>
</dbReference>
<keyword evidence="10" id="KW-0811">Translocation</keyword>
<keyword evidence="14" id="KW-0539">Nucleus</keyword>
<sequence>MNSRETQEASGKSQAPKRTLAKRIADIIPSSITKWFKNLQSSEQSSPEQSSPEQSSPDSGCLGEPEPKRRRLSEDPNKYLPTTACASTNTDSLYSQRLTQKRKSEDLLNANAIKSPEDAVNRVSFILKSSLRAEDDPKTKETYVDHNRTPGSPFYPGNTTYGGASNHLSQYTIKKRNDFIMSGRSKRIMNVFENYSSPLEEVRRISQFVSNENNNNLSTAMSNDTSKHIATRSQELHVPSIASILSLKKKPGLMASTSTARQLLASQSSATKHSPYGVYKNSDSVKQRLHNSNRKERRAPTSSLPTASTPNSLKINIGNLHNMTFTTSTAKVTNISQSPKNIEELQKENSSFQFPNAADAHSNTTENDCRVTVDSSNTNIDTTMTDDDDMCKNTPSSVMTTECRSDEEENGTEDPCVPNRTNSLLWTCEDCWIKNNMSISICVCCGGKKPQNKGDTNKTSRPADNITYATLNSKEAEVQNSQDENWECNVCLVRNDKRNSKCVCCEVEKPGTKKSPLTFNFCLPVTTQFKFGINLGNTTQQPTKDIVKEVPDTNNFSFGLPPINSVGDGLGKNVGESNERTIILEEERGADQQVFVLKSPVTVDTTYDLQTTEPSRKQNSTKVPSALPNTGQGRNTANFNMLSPIEEDLNESSNPGSTSNTQNLSSQNNTLQQNQSSNAGTFGASSFTSVPPSDTPVPPSDTPVPPSDTPVPPSDTPVPDNYLFESNSNSFPPGSSLTITSSPLLNFGSTNNQNPIIIGSTKTMNLKNFFNTKINSKNVLHFGGPSGKCESPTIDSQDNINSAADTNNGNNILGGNGSNTFVRSNEGSHSLNTDNSNLFSSVQSQPQQTGGLFRDQSQTENSSWASSTNVCSAPQGLPTNQRNQAPPLFTFGGMSSDTTSMNNLPTFRKNAHMPSPSPAFGMLPANANNSFNLGSTLLFDNQAKAISNINSTPGAAGGLFGQTSQNFTQNSSLLVETSHEMSLQPSFNFSAGQSPTPNVFNFSQQSGVLSMTGSSPQFQVGSSSAPGQARRIRKAVRRTTPR</sequence>
<evidence type="ECO:0000256" key="12">
    <source>
        <dbReference type="ARBA" id="ARBA00023132"/>
    </source>
</evidence>
<keyword evidence="4" id="KW-0813">Transport</keyword>
<feature type="domain" description="RanBP2-type" evidence="21">
    <location>
        <begin position="482"/>
        <end position="511"/>
    </location>
</feature>
<feature type="compositionally biased region" description="Polar residues" evidence="20">
    <location>
        <begin position="820"/>
        <end position="884"/>
    </location>
</feature>
<gene>
    <name evidence="22" type="ORF">PMACD_LOCUS582</name>
</gene>
<dbReference type="InterPro" id="IPR036443">
    <property type="entry name" value="Znf_RanBP2_sf"/>
</dbReference>
<keyword evidence="5" id="KW-0479">Metal-binding</keyword>
<feature type="region of interest" description="Disordered" evidence="20">
    <location>
        <begin position="1"/>
        <end position="24"/>
    </location>
</feature>
<feature type="compositionally biased region" description="Polar residues" evidence="20">
    <location>
        <begin position="1"/>
        <end position="13"/>
    </location>
</feature>
<protein>
    <recommendedName>
        <fullName evidence="16">Nuclear pore complex protein Nup153</fullName>
    </recommendedName>
    <alternativeName>
        <fullName evidence="18">153 kDa nucleoporin</fullName>
    </alternativeName>
    <alternativeName>
        <fullName evidence="17">Nucleoporin Nup153</fullName>
    </alternativeName>
</protein>
<dbReference type="GO" id="GO:0005643">
    <property type="term" value="C:nuclear pore"/>
    <property type="evidence" value="ECO:0007669"/>
    <property type="project" value="UniProtKB-SubCell"/>
</dbReference>
<evidence type="ECO:0000256" key="1">
    <source>
        <dbReference type="ARBA" id="ARBA00001947"/>
    </source>
</evidence>
<feature type="compositionally biased region" description="Low complexity" evidence="20">
    <location>
        <begin position="657"/>
        <end position="678"/>
    </location>
</feature>
<dbReference type="Proteomes" id="UP000663880">
    <property type="component" value="Unassembled WGS sequence"/>
</dbReference>
<feature type="compositionally biased region" description="Polar residues" evidence="20">
    <location>
        <begin position="1013"/>
        <end position="1026"/>
    </location>
</feature>
<feature type="compositionally biased region" description="Polar residues" evidence="20">
    <location>
        <begin position="797"/>
        <end position="806"/>
    </location>
</feature>
<evidence type="ECO:0000256" key="8">
    <source>
        <dbReference type="ARBA" id="ARBA00022833"/>
    </source>
</evidence>
<evidence type="ECO:0000256" key="9">
    <source>
        <dbReference type="ARBA" id="ARBA00022927"/>
    </source>
</evidence>
<dbReference type="PANTHER" id="PTHR23193">
    <property type="entry name" value="NUCLEAR PORE COMPLEX PROTEIN NUP"/>
    <property type="match status" value="1"/>
</dbReference>
<name>A0A821LCS4_9NEOP</name>
<feature type="compositionally biased region" description="Basic and acidic residues" evidence="20">
    <location>
        <begin position="137"/>
        <end position="148"/>
    </location>
</feature>
<evidence type="ECO:0000256" key="10">
    <source>
        <dbReference type="ARBA" id="ARBA00023010"/>
    </source>
</evidence>
<comment type="subcellular location">
    <subcellularLocation>
        <location evidence="2">Nucleus membrane</location>
    </subcellularLocation>
    <subcellularLocation>
        <location evidence="3">Nucleus</location>
        <location evidence="3">Nuclear pore complex</location>
    </subcellularLocation>
</comment>
<feature type="compositionally biased region" description="Basic residues" evidence="20">
    <location>
        <begin position="287"/>
        <end position="297"/>
    </location>
</feature>
<keyword evidence="7" id="KW-0509">mRNA transport</keyword>
<feature type="region of interest" description="Disordered" evidence="20">
    <location>
        <begin position="797"/>
        <end position="886"/>
    </location>
</feature>
<feature type="compositionally biased region" description="Polar residues" evidence="20">
    <location>
        <begin position="393"/>
        <end position="402"/>
    </location>
</feature>
<keyword evidence="9" id="KW-0653">Protein transport</keyword>
<dbReference type="GO" id="GO:0006606">
    <property type="term" value="P:protein import into nucleus"/>
    <property type="evidence" value="ECO:0007669"/>
    <property type="project" value="TreeGrafter"/>
</dbReference>
<comment type="cofactor">
    <cofactor evidence="1">
        <name>Zn(2+)</name>
        <dbReference type="ChEBI" id="CHEBI:29105"/>
    </cofactor>
</comment>
<evidence type="ECO:0000256" key="11">
    <source>
        <dbReference type="ARBA" id="ARBA00023125"/>
    </source>
</evidence>